<dbReference type="PANTHER" id="PTHR35201">
    <property type="entry name" value="TERPENE SYNTHASE"/>
    <property type="match status" value="1"/>
</dbReference>
<dbReference type="VEuPathDB" id="VectorBase:LDEU008878"/>
<name>A0A443S6K0_9ACAR</name>
<dbReference type="Pfam" id="PF19086">
    <property type="entry name" value="Terpene_syn_C_2"/>
    <property type="match status" value="1"/>
</dbReference>
<keyword evidence="2" id="KW-0479">Metal-binding</keyword>
<dbReference type="InterPro" id="IPR008949">
    <property type="entry name" value="Isoprenoid_synthase_dom_sf"/>
</dbReference>
<dbReference type="EC" id="4.2.3.-" evidence="2"/>
<proteinExistence type="inferred from homology"/>
<keyword evidence="4" id="KW-1185">Reference proteome</keyword>
<dbReference type="AlphaFoldDB" id="A0A443S6K0"/>
<dbReference type="GO" id="GO:0010333">
    <property type="term" value="F:terpene synthase activity"/>
    <property type="evidence" value="ECO:0007669"/>
    <property type="project" value="InterPro"/>
</dbReference>
<dbReference type="GO" id="GO:0046872">
    <property type="term" value="F:metal ion binding"/>
    <property type="evidence" value="ECO:0007669"/>
    <property type="project" value="UniProtKB-KW"/>
</dbReference>
<dbReference type="GO" id="GO:0008299">
    <property type="term" value="P:isoprenoid biosynthetic process"/>
    <property type="evidence" value="ECO:0007669"/>
    <property type="project" value="UniProtKB-ARBA"/>
</dbReference>
<comment type="cofactor">
    <cofactor evidence="2">
        <name>Mg(2+)</name>
        <dbReference type="ChEBI" id="CHEBI:18420"/>
    </cofactor>
</comment>
<reference evidence="3 4" key="1">
    <citation type="journal article" date="2018" name="Gigascience">
        <title>Genomes of trombidid mites reveal novel predicted allergens and laterally-transferred genes associated with secondary metabolism.</title>
        <authorList>
            <person name="Dong X."/>
            <person name="Chaisiri K."/>
            <person name="Xia D."/>
            <person name="Armstrong S.D."/>
            <person name="Fang Y."/>
            <person name="Donnelly M.J."/>
            <person name="Kadowaki T."/>
            <person name="McGarry J.W."/>
            <person name="Darby A.C."/>
            <person name="Makepeace B.L."/>
        </authorList>
    </citation>
    <scope>NUCLEOTIDE SEQUENCE [LARGE SCALE GENOMIC DNA]</scope>
    <source>
        <strain evidence="3">UoL-UT</strain>
    </source>
</reference>
<dbReference type="SUPFAM" id="SSF48576">
    <property type="entry name" value="Terpenoid synthases"/>
    <property type="match status" value="1"/>
</dbReference>
<organism evidence="3 4">
    <name type="scientific">Leptotrombidium deliense</name>
    <dbReference type="NCBI Taxonomy" id="299467"/>
    <lineage>
        <taxon>Eukaryota</taxon>
        <taxon>Metazoa</taxon>
        <taxon>Ecdysozoa</taxon>
        <taxon>Arthropoda</taxon>
        <taxon>Chelicerata</taxon>
        <taxon>Arachnida</taxon>
        <taxon>Acari</taxon>
        <taxon>Acariformes</taxon>
        <taxon>Trombidiformes</taxon>
        <taxon>Prostigmata</taxon>
        <taxon>Anystina</taxon>
        <taxon>Parasitengona</taxon>
        <taxon>Trombiculoidea</taxon>
        <taxon>Trombiculidae</taxon>
        <taxon>Leptotrombidium</taxon>
    </lineage>
</organism>
<dbReference type="STRING" id="299467.A0A443S6K0"/>
<comment type="caution">
    <text evidence="3">The sequence shown here is derived from an EMBL/GenBank/DDBJ whole genome shotgun (WGS) entry which is preliminary data.</text>
</comment>
<dbReference type="EMBL" id="NCKV01006989">
    <property type="protein sequence ID" value="RWS23162.1"/>
    <property type="molecule type" value="Genomic_DNA"/>
</dbReference>
<dbReference type="Gene3D" id="1.10.600.10">
    <property type="entry name" value="Farnesyl Diphosphate Synthase"/>
    <property type="match status" value="1"/>
</dbReference>
<sequence length="251" mass="29861">MPTITAFMYPWASVEKCVVASKIITLFTIIDDFTEERNQEDEAKMLIQRIIEIIENNETVKFSSKFWFEAAMSDVWQEFQGAPVSWREDFKSTITTLMMAFFEETKQSNVPTFDEYFTLRLITVGIQLPQMMIEFAAEKYLSNSQRSNLAFQANQATANYIIMTMNDIFSFSREVKTKFNLIILFMKHEKLDEKDARNKLIEYMKRNIQLYLKQREMLSLYPKSTEWYLKYVDQLVRGAFDFHKTVPRYKL</sequence>
<dbReference type="OrthoDB" id="2861623at2759"/>
<evidence type="ECO:0000256" key="1">
    <source>
        <dbReference type="ARBA" id="ARBA00006333"/>
    </source>
</evidence>
<accession>A0A443S6K0</accession>
<dbReference type="PANTHER" id="PTHR35201:SF4">
    <property type="entry name" value="BETA-PINACENE SYNTHASE-RELATED"/>
    <property type="match status" value="1"/>
</dbReference>
<keyword evidence="2" id="KW-0460">Magnesium</keyword>
<dbReference type="InterPro" id="IPR034686">
    <property type="entry name" value="Terpene_cyclase-like_2"/>
</dbReference>
<dbReference type="Proteomes" id="UP000288716">
    <property type="component" value="Unassembled WGS sequence"/>
</dbReference>
<protein>
    <recommendedName>
        <fullName evidence="2">Terpene synthase</fullName>
        <ecNumber evidence="2">4.2.3.-</ecNumber>
    </recommendedName>
</protein>
<comment type="similarity">
    <text evidence="1 2">Belongs to the terpene synthase family.</text>
</comment>
<keyword evidence="2" id="KW-0456">Lyase</keyword>
<evidence type="ECO:0000313" key="4">
    <source>
        <dbReference type="Proteomes" id="UP000288716"/>
    </source>
</evidence>
<gene>
    <name evidence="3" type="ORF">B4U80_13428</name>
</gene>
<evidence type="ECO:0000313" key="3">
    <source>
        <dbReference type="EMBL" id="RWS23162.1"/>
    </source>
</evidence>
<evidence type="ECO:0000256" key="2">
    <source>
        <dbReference type="RuleBase" id="RU366034"/>
    </source>
</evidence>